<organism evidence="2">
    <name type="scientific">marine metagenome</name>
    <dbReference type="NCBI Taxonomy" id="408172"/>
    <lineage>
        <taxon>unclassified sequences</taxon>
        <taxon>metagenomes</taxon>
        <taxon>ecological metagenomes</taxon>
    </lineage>
</organism>
<dbReference type="InterPro" id="IPR038062">
    <property type="entry name" value="ScdA-like_N_sf"/>
</dbReference>
<dbReference type="SUPFAM" id="SSF140683">
    <property type="entry name" value="SP0561-like"/>
    <property type="match status" value="1"/>
</dbReference>
<dbReference type="AlphaFoldDB" id="A0A382HSL7"/>
<evidence type="ECO:0000313" key="2">
    <source>
        <dbReference type="EMBL" id="SVB90308.1"/>
    </source>
</evidence>
<feature type="domain" description="DUF1858" evidence="1">
    <location>
        <begin position="3"/>
        <end position="56"/>
    </location>
</feature>
<dbReference type="EMBL" id="UINC01063071">
    <property type="protein sequence ID" value="SVB90308.1"/>
    <property type="molecule type" value="Genomic_DNA"/>
</dbReference>
<accession>A0A382HSL7</accession>
<dbReference type="PANTHER" id="PTHR39341">
    <property type="entry name" value="BSL7085 PROTEIN"/>
    <property type="match status" value="1"/>
</dbReference>
<evidence type="ECO:0000259" key="1">
    <source>
        <dbReference type="Pfam" id="PF08984"/>
    </source>
</evidence>
<reference evidence="2" key="1">
    <citation type="submission" date="2018-05" db="EMBL/GenBank/DDBJ databases">
        <authorList>
            <person name="Lanie J.A."/>
            <person name="Ng W.-L."/>
            <person name="Kazmierczak K.M."/>
            <person name="Andrzejewski T.M."/>
            <person name="Davidsen T.M."/>
            <person name="Wayne K.J."/>
            <person name="Tettelin H."/>
            <person name="Glass J.I."/>
            <person name="Rusch D."/>
            <person name="Podicherti R."/>
            <person name="Tsui H.-C.T."/>
            <person name="Winkler M.E."/>
        </authorList>
    </citation>
    <scope>NUCLEOTIDE SEQUENCE</scope>
</reference>
<dbReference type="NCBIfam" id="TIGR03980">
    <property type="entry name" value="prismane_assoc"/>
    <property type="match status" value="1"/>
</dbReference>
<dbReference type="InterPro" id="IPR023883">
    <property type="entry name" value="CHP03980_redox-disulphide"/>
</dbReference>
<gene>
    <name evidence="2" type="ORF">METZ01_LOCUS243162</name>
</gene>
<sequence>MLITKQTTIDEVISSCPETVKFFNDLQMSCGSCFAVKFDTLESGALMHGMDVNDLIARLNQFISSSPTSVEPKNK</sequence>
<proteinExistence type="predicted"/>
<dbReference type="Gene3D" id="1.10.3910.10">
    <property type="entry name" value="SP0561-like"/>
    <property type="match status" value="1"/>
</dbReference>
<protein>
    <recommendedName>
        <fullName evidence="1">DUF1858 domain-containing protein</fullName>
    </recommendedName>
</protein>
<dbReference type="Pfam" id="PF08984">
    <property type="entry name" value="DUF1858"/>
    <property type="match status" value="1"/>
</dbReference>
<dbReference type="PANTHER" id="PTHR39341:SF1">
    <property type="entry name" value="DUF1858 DOMAIN-CONTAINING PROTEIN"/>
    <property type="match status" value="1"/>
</dbReference>
<name>A0A382HSL7_9ZZZZ</name>
<dbReference type="InterPro" id="IPR015077">
    <property type="entry name" value="DUF1858"/>
</dbReference>